<accession>A0ABR0AQT8</accession>
<keyword evidence="3" id="KW-1185">Reference proteome</keyword>
<organism evidence="2 3">
    <name type="scientific">Daphnia magna</name>
    <dbReference type="NCBI Taxonomy" id="35525"/>
    <lineage>
        <taxon>Eukaryota</taxon>
        <taxon>Metazoa</taxon>
        <taxon>Ecdysozoa</taxon>
        <taxon>Arthropoda</taxon>
        <taxon>Crustacea</taxon>
        <taxon>Branchiopoda</taxon>
        <taxon>Diplostraca</taxon>
        <taxon>Cladocera</taxon>
        <taxon>Anomopoda</taxon>
        <taxon>Daphniidae</taxon>
        <taxon>Daphnia</taxon>
    </lineage>
</organism>
<feature type="compositionally biased region" description="Polar residues" evidence="1">
    <location>
        <begin position="147"/>
        <end position="163"/>
    </location>
</feature>
<comment type="caution">
    <text evidence="2">The sequence shown here is derived from an EMBL/GenBank/DDBJ whole genome shotgun (WGS) entry which is preliminary data.</text>
</comment>
<gene>
    <name evidence="2" type="ORF">OUZ56_016507</name>
</gene>
<sequence length="175" mass="19313">MPQTHVSPRSVAEIATRFLTSTSKRKNLEQTHEPITTRSTNQLPSNHCASPTGISPPDLIESKIEALRHEVSNLQCEVKSLKNQFVAYTPLDLSNKMQENISSTAKLYENLKTSLDAIVPAMVRLTLNIPHTEEICRLVRQQQETTTTSPALLSTDASATNQIVTVPPKTPKTSP</sequence>
<protein>
    <submittedName>
        <fullName evidence="2">Uncharacterized protein</fullName>
    </submittedName>
</protein>
<evidence type="ECO:0000313" key="3">
    <source>
        <dbReference type="Proteomes" id="UP001234178"/>
    </source>
</evidence>
<reference evidence="2 3" key="1">
    <citation type="journal article" date="2023" name="Nucleic Acids Res.">
        <title>The hologenome of Daphnia magna reveals possible DNA methylation and microbiome-mediated evolution of the host genome.</title>
        <authorList>
            <person name="Chaturvedi A."/>
            <person name="Li X."/>
            <person name="Dhandapani V."/>
            <person name="Marshall H."/>
            <person name="Kissane S."/>
            <person name="Cuenca-Cambronero M."/>
            <person name="Asole G."/>
            <person name="Calvet F."/>
            <person name="Ruiz-Romero M."/>
            <person name="Marangio P."/>
            <person name="Guigo R."/>
            <person name="Rago D."/>
            <person name="Mirbahai L."/>
            <person name="Eastwood N."/>
            <person name="Colbourne J.K."/>
            <person name="Zhou J."/>
            <person name="Mallon E."/>
            <person name="Orsini L."/>
        </authorList>
    </citation>
    <scope>NUCLEOTIDE SEQUENCE [LARGE SCALE GENOMIC DNA]</scope>
    <source>
        <strain evidence="2">LRV0_1</strain>
    </source>
</reference>
<evidence type="ECO:0000256" key="1">
    <source>
        <dbReference type="SAM" id="MobiDB-lite"/>
    </source>
</evidence>
<feature type="region of interest" description="Disordered" evidence="1">
    <location>
        <begin position="147"/>
        <end position="175"/>
    </location>
</feature>
<evidence type="ECO:0000313" key="2">
    <source>
        <dbReference type="EMBL" id="KAK4027461.1"/>
    </source>
</evidence>
<feature type="compositionally biased region" description="Polar residues" evidence="1">
    <location>
        <begin position="33"/>
        <end position="53"/>
    </location>
</feature>
<dbReference type="EMBL" id="JAOYFB010000038">
    <property type="protein sequence ID" value="KAK4027461.1"/>
    <property type="molecule type" value="Genomic_DNA"/>
</dbReference>
<name>A0ABR0AQT8_9CRUS</name>
<dbReference type="Proteomes" id="UP001234178">
    <property type="component" value="Unassembled WGS sequence"/>
</dbReference>
<feature type="region of interest" description="Disordered" evidence="1">
    <location>
        <begin position="21"/>
        <end position="55"/>
    </location>
</feature>
<proteinExistence type="predicted"/>